<proteinExistence type="predicted"/>
<accession>A0A150XS28</accession>
<gene>
    <name evidence="1" type="ORF">MB14_12905</name>
</gene>
<organism evidence="1 2">
    <name type="scientific">Roseivirga ehrenbergii (strain DSM 102268 / JCM 13514 / KCTC 12282 / NCIMB 14502 / KMM 6017)</name>
    <dbReference type="NCBI Taxonomy" id="279360"/>
    <lineage>
        <taxon>Bacteria</taxon>
        <taxon>Pseudomonadati</taxon>
        <taxon>Bacteroidota</taxon>
        <taxon>Cytophagia</taxon>
        <taxon>Cytophagales</taxon>
        <taxon>Roseivirgaceae</taxon>
        <taxon>Roseivirga</taxon>
    </lineage>
</organism>
<comment type="caution">
    <text evidence="1">The sequence shown here is derived from an EMBL/GenBank/DDBJ whole genome shotgun (WGS) entry which is preliminary data.</text>
</comment>
<keyword evidence="2" id="KW-1185">Reference proteome</keyword>
<dbReference type="Proteomes" id="UP000075583">
    <property type="component" value="Unassembled WGS sequence"/>
</dbReference>
<evidence type="ECO:0000313" key="1">
    <source>
        <dbReference type="EMBL" id="KYG81486.1"/>
    </source>
</evidence>
<dbReference type="AlphaFoldDB" id="A0A150XS28"/>
<name>A0A150XS28_ROSEK</name>
<reference evidence="1" key="1">
    <citation type="submission" date="2016-01" db="EMBL/GenBank/DDBJ databases">
        <title>Genome sequencing of Roseivirga ehrenbergii KMM 6017.</title>
        <authorList>
            <person name="Selvaratnam C."/>
            <person name="Thevarajoo S."/>
            <person name="Goh K.M."/>
            <person name="Ee R."/>
            <person name="Chan K.-G."/>
            <person name="Chong C.S."/>
        </authorList>
    </citation>
    <scope>NUCLEOTIDE SEQUENCE [LARGE SCALE GENOMIC DNA]</scope>
    <source>
        <strain evidence="1">KMM 6017</strain>
    </source>
</reference>
<protein>
    <submittedName>
        <fullName evidence="1">Uncharacterized protein</fullName>
    </submittedName>
</protein>
<evidence type="ECO:0000313" key="2">
    <source>
        <dbReference type="Proteomes" id="UP000075583"/>
    </source>
</evidence>
<sequence>MGKLSLSSLRGIKPVTTGFNDAAISMYRIAAIMNSEIASSPFFASARKVSRNDLEVTVPALIILFKETGVFYLFQIRNATK</sequence>
<dbReference type="EMBL" id="LQZQ01000002">
    <property type="protein sequence ID" value="KYG81486.1"/>
    <property type="molecule type" value="Genomic_DNA"/>
</dbReference>